<evidence type="ECO:0000259" key="6">
    <source>
        <dbReference type="Pfam" id="PF08281"/>
    </source>
</evidence>
<dbReference type="Gene3D" id="1.10.10.10">
    <property type="entry name" value="Winged helix-like DNA-binding domain superfamily/Winged helix DNA-binding domain"/>
    <property type="match status" value="1"/>
</dbReference>
<dbReference type="GO" id="GO:0006352">
    <property type="term" value="P:DNA-templated transcription initiation"/>
    <property type="evidence" value="ECO:0007669"/>
    <property type="project" value="InterPro"/>
</dbReference>
<evidence type="ECO:0000256" key="4">
    <source>
        <dbReference type="ARBA" id="ARBA00023163"/>
    </source>
</evidence>
<evidence type="ECO:0000313" key="8">
    <source>
        <dbReference type="Proteomes" id="UP000651085"/>
    </source>
</evidence>
<dbReference type="AlphaFoldDB" id="A0A926F674"/>
<dbReference type="SUPFAM" id="SSF88946">
    <property type="entry name" value="Sigma2 domain of RNA polymerase sigma factors"/>
    <property type="match status" value="1"/>
</dbReference>
<keyword evidence="4" id="KW-0804">Transcription</keyword>
<dbReference type="NCBIfam" id="TIGR02937">
    <property type="entry name" value="sigma70-ECF"/>
    <property type="match status" value="1"/>
</dbReference>
<dbReference type="InterPro" id="IPR036388">
    <property type="entry name" value="WH-like_DNA-bd_sf"/>
</dbReference>
<gene>
    <name evidence="7" type="ORF">H8744_05075</name>
</gene>
<dbReference type="RefSeq" id="WP_262433802.1">
    <property type="nucleotide sequence ID" value="NZ_JACRTF010000001.1"/>
</dbReference>
<dbReference type="PANTHER" id="PTHR43133:SF46">
    <property type="entry name" value="RNA POLYMERASE SIGMA-70 FACTOR ECF SUBFAMILY"/>
    <property type="match status" value="1"/>
</dbReference>
<feature type="domain" description="RNA polymerase sigma factor 70 region 4 type 2" evidence="6">
    <location>
        <begin position="108"/>
        <end position="158"/>
    </location>
</feature>
<evidence type="ECO:0000256" key="2">
    <source>
        <dbReference type="ARBA" id="ARBA00023015"/>
    </source>
</evidence>
<dbReference type="InterPro" id="IPR013249">
    <property type="entry name" value="RNA_pol_sigma70_r4_t2"/>
</dbReference>
<dbReference type="InterPro" id="IPR039425">
    <property type="entry name" value="RNA_pol_sigma-70-like"/>
</dbReference>
<dbReference type="InterPro" id="IPR013325">
    <property type="entry name" value="RNA_pol_sigma_r2"/>
</dbReference>
<accession>A0A926F674</accession>
<dbReference type="InterPro" id="IPR013324">
    <property type="entry name" value="RNA_pol_sigma_r3/r4-like"/>
</dbReference>
<dbReference type="Pfam" id="PF08281">
    <property type="entry name" value="Sigma70_r4_2"/>
    <property type="match status" value="1"/>
</dbReference>
<dbReference type="PANTHER" id="PTHR43133">
    <property type="entry name" value="RNA POLYMERASE ECF-TYPE SIGMA FACTO"/>
    <property type="match status" value="1"/>
</dbReference>
<dbReference type="Proteomes" id="UP000651085">
    <property type="component" value="Unassembled WGS sequence"/>
</dbReference>
<evidence type="ECO:0000256" key="1">
    <source>
        <dbReference type="ARBA" id="ARBA00010641"/>
    </source>
</evidence>
<comment type="similarity">
    <text evidence="1">Belongs to the sigma-70 factor family. ECF subfamily.</text>
</comment>
<sequence>MTIDLESFRKYYDSYYEQLCRFLNLYSHDPQIIEDVLQEVFLKLWENRDSVEVEHVKTYLFHAAKNQILNYLRNEQNRHYLLERWFDQQIEDKHNKECFDLEKFSSVLDMAINCLPEKCKEIFILSRKENLSYKQIAEVKGISIKTVENQMGIALKKIRDFMTSYSFSFIFFFL</sequence>
<keyword evidence="3" id="KW-0731">Sigma factor</keyword>
<comment type="caution">
    <text evidence="7">The sequence shown here is derived from an EMBL/GenBank/DDBJ whole genome shotgun (WGS) entry which is preliminary data.</text>
</comment>
<dbReference type="GO" id="GO:0016987">
    <property type="term" value="F:sigma factor activity"/>
    <property type="evidence" value="ECO:0007669"/>
    <property type="project" value="UniProtKB-KW"/>
</dbReference>
<reference evidence="7" key="1">
    <citation type="submission" date="2020-08" db="EMBL/GenBank/DDBJ databases">
        <title>Genome public.</title>
        <authorList>
            <person name="Liu C."/>
            <person name="Sun Q."/>
        </authorList>
    </citation>
    <scope>NUCLEOTIDE SEQUENCE</scope>
    <source>
        <strain evidence="7">N12</strain>
    </source>
</reference>
<dbReference type="Pfam" id="PF04542">
    <property type="entry name" value="Sigma70_r2"/>
    <property type="match status" value="1"/>
</dbReference>
<evidence type="ECO:0000259" key="5">
    <source>
        <dbReference type="Pfam" id="PF04542"/>
    </source>
</evidence>
<evidence type="ECO:0000256" key="3">
    <source>
        <dbReference type="ARBA" id="ARBA00023082"/>
    </source>
</evidence>
<dbReference type="InterPro" id="IPR014284">
    <property type="entry name" value="RNA_pol_sigma-70_dom"/>
</dbReference>
<keyword evidence="2" id="KW-0805">Transcription regulation</keyword>
<dbReference type="InterPro" id="IPR007627">
    <property type="entry name" value="RNA_pol_sigma70_r2"/>
</dbReference>
<dbReference type="Gene3D" id="1.10.1740.10">
    <property type="match status" value="1"/>
</dbReference>
<evidence type="ECO:0000313" key="7">
    <source>
        <dbReference type="EMBL" id="MBC8592630.1"/>
    </source>
</evidence>
<dbReference type="InterPro" id="IPR014327">
    <property type="entry name" value="RNA_pol_sigma70_bacteroid"/>
</dbReference>
<dbReference type="GO" id="GO:0003677">
    <property type="term" value="F:DNA binding"/>
    <property type="evidence" value="ECO:0007669"/>
    <property type="project" value="InterPro"/>
</dbReference>
<dbReference type="NCBIfam" id="TIGR02985">
    <property type="entry name" value="Sig70_bacteroi1"/>
    <property type="match status" value="1"/>
</dbReference>
<keyword evidence="8" id="KW-1185">Reference proteome</keyword>
<dbReference type="EMBL" id="JACRTF010000001">
    <property type="protein sequence ID" value="MBC8592630.1"/>
    <property type="molecule type" value="Genomic_DNA"/>
</dbReference>
<dbReference type="CDD" id="cd06171">
    <property type="entry name" value="Sigma70_r4"/>
    <property type="match status" value="1"/>
</dbReference>
<feature type="domain" description="RNA polymerase sigma-70 region 2" evidence="5">
    <location>
        <begin position="12"/>
        <end position="76"/>
    </location>
</feature>
<proteinExistence type="inferred from homology"/>
<dbReference type="SUPFAM" id="SSF88659">
    <property type="entry name" value="Sigma3 and sigma4 domains of RNA polymerase sigma factors"/>
    <property type="match status" value="1"/>
</dbReference>
<name>A0A926F674_9BACT</name>
<protein>
    <submittedName>
        <fullName evidence="7">RNA polymerase sigma-70 factor</fullName>
    </submittedName>
</protein>
<organism evidence="7 8">
    <name type="scientific">Jilunia laotingensis</name>
    <dbReference type="NCBI Taxonomy" id="2763675"/>
    <lineage>
        <taxon>Bacteria</taxon>
        <taxon>Pseudomonadati</taxon>
        <taxon>Bacteroidota</taxon>
        <taxon>Bacteroidia</taxon>
        <taxon>Bacteroidales</taxon>
        <taxon>Bacteroidaceae</taxon>
        <taxon>Jilunia</taxon>
    </lineage>
</organism>